<dbReference type="EMBL" id="KV907516">
    <property type="protein sequence ID" value="OOF90577.1"/>
    <property type="molecule type" value="Genomic_DNA"/>
</dbReference>
<dbReference type="VEuPathDB" id="FungiDB:ASPCADRAFT_211913"/>
<dbReference type="STRING" id="602072.A0A1R3R7W1"/>
<dbReference type="Gene3D" id="3.80.10.10">
    <property type="entry name" value="Ribonuclease Inhibitor"/>
    <property type="match status" value="1"/>
</dbReference>
<sequence length="554" mass="63358">MMNTNHLSLDVWRLIFDLLPTSDLKNICLVSQAFNSIATPLLYRSITLIEWEEPGYRPQRSLFKNADEEPAPLKGHALLLSRLEADRNETLRAWVHEVIVSYPFGSFGQDSVRRLQTDDCLAKLIARLPNLRRITLAIPSLQSDLLIRTICDHHAKPELLLLAQSGRNETCTFADQTLPCVSTLSAHVNAYDEGKGPNRRMLTIQQLFFNCPNLRSFSLGVSGNYGGCVIQTPRHEIITTFRLTGEEKFPPLEHLSFDGYWMRDPEWSYWRDGVQWEKLSSLAVGPNITGGVLGHLAGYATRLTTLRVSAWAGERYPDTVGLEALLSSFSSLETIELKGYICSIEAIAHHPNLSILCLHEDELVRNQAQRRAPTVQELDHLDLHCQKLKSLKVCVNRDNQWPEDVLHKLATGFKNLKDLSIHFELGLSDIEHPLKPTINYKSVQTLGSDFFNQRKQSGIEISESFTLTLWTGKYFRRYPQWEPHFSKFEKRYTATYDIRLHHDQIQVRHLEKEKLDLWRGKTNVCTYDQNMLCKNIEAAVEGPKDGKRSFGFAS</sequence>
<dbReference type="AlphaFoldDB" id="A0A1R3R7W1"/>
<proteinExistence type="predicted"/>
<dbReference type="SUPFAM" id="SSF52047">
    <property type="entry name" value="RNI-like"/>
    <property type="match status" value="1"/>
</dbReference>
<protein>
    <recommendedName>
        <fullName evidence="1">F-box domain-containing protein</fullName>
    </recommendedName>
</protein>
<dbReference type="InterPro" id="IPR032675">
    <property type="entry name" value="LRR_dom_sf"/>
</dbReference>
<dbReference type="OrthoDB" id="3945550at2759"/>
<dbReference type="Proteomes" id="UP000188318">
    <property type="component" value="Unassembled WGS sequence"/>
</dbReference>
<dbReference type="InterPro" id="IPR036047">
    <property type="entry name" value="F-box-like_dom_sf"/>
</dbReference>
<dbReference type="InterPro" id="IPR001810">
    <property type="entry name" value="F-box_dom"/>
</dbReference>
<keyword evidence="3" id="KW-1185">Reference proteome</keyword>
<reference evidence="3" key="1">
    <citation type="journal article" date="2017" name="Genome Biol.">
        <title>Comparative genomics reveals high biological diversity and specific adaptations in the industrially and medically important fungal genus Aspergillus.</title>
        <authorList>
            <person name="de Vries R.P."/>
            <person name="Riley R."/>
            <person name="Wiebenga A."/>
            <person name="Aguilar-Osorio G."/>
            <person name="Amillis S."/>
            <person name="Uchima C.A."/>
            <person name="Anderluh G."/>
            <person name="Asadollahi M."/>
            <person name="Askin M."/>
            <person name="Barry K."/>
            <person name="Battaglia E."/>
            <person name="Bayram O."/>
            <person name="Benocci T."/>
            <person name="Braus-Stromeyer S.A."/>
            <person name="Caldana C."/>
            <person name="Canovas D."/>
            <person name="Cerqueira G.C."/>
            <person name="Chen F."/>
            <person name="Chen W."/>
            <person name="Choi C."/>
            <person name="Clum A."/>
            <person name="Dos Santos R.A."/>
            <person name="Damasio A.R."/>
            <person name="Diallinas G."/>
            <person name="Emri T."/>
            <person name="Fekete E."/>
            <person name="Flipphi M."/>
            <person name="Freyberg S."/>
            <person name="Gallo A."/>
            <person name="Gournas C."/>
            <person name="Habgood R."/>
            <person name="Hainaut M."/>
            <person name="Harispe M.L."/>
            <person name="Henrissat B."/>
            <person name="Hilden K.S."/>
            <person name="Hope R."/>
            <person name="Hossain A."/>
            <person name="Karabika E."/>
            <person name="Karaffa L."/>
            <person name="Karanyi Z."/>
            <person name="Krasevec N."/>
            <person name="Kuo A."/>
            <person name="Kusch H."/>
            <person name="LaButti K."/>
            <person name="Lagendijk E.L."/>
            <person name="Lapidus A."/>
            <person name="Levasseur A."/>
            <person name="Lindquist E."/>
            <person name="Lipzen A."/>
            <person name="Logrieco A.F."/>
            <person name="MacCabe A."/>
            <person name="Maekelae M.R."/>
            <person name="Malavazi I."/>
            <person name="Melin P."/>
            <person name="Meyer V."/>
            <person name="Mielnichuk N."/>
            <person name="Miskei M."/>
            <person name="Molnar A.P."/>
            <person name="Mule G."/>
            <person name="Ngan C.Y."/>
            <person name="Orejas M."/>
            <person name="Orosz E."/>
            <person name="Ouedraogo J.P."/>
            <person name="Overkamp K.M."/>
            <person name="Park H.-S."/>
            <person name="Perrone G."/>
            <person name="Piumi F."/>
            <person name="Punt P.J."/>
            <person name="Ram A.F."/>
            <person name="Ramon A."/>
            <person name="Rauscher S."/>
            <person name="Record E."/>
            <person name="Riano-Pachon D.M."/>
            <person name="Robert V."/>
            <person name="Roehrig J."/>
            <person name="Ruller R."/>
            <person name="Salamov A."/>
            <person name="Salih N.S."/>
            <person name="Samson R.A."/>
            <person name="Sandor E."/>
            <person name="Sanguinetti M."/>
            <person name="Schuetze T."/>
            <person name="Sepcic K."/>
            <person name="Shelest E."/>
            <person name="Sherlock G."/>
            <person name="Sophianopoulou V."/>
            <person name="Squina F.M."/>
            <person name="Sun H."/>
            <person name="Susca A."/>
            <person name="Todd R.B."/>
            <person name="Tsang A."/>
            <person name="Unkles S.E."/>
            <person name="van de Wiele N."/>
            <person name="van Rossen-Uffink D."/>
            <person name="Oliveira J.V."/>
            <person name="Vesth T.C."/>
            <person name="Visser J."/>
            <person name="Yu J.-H."/>
            <person name="Zhou M."/>
            <person name="Andersen M.R."/>
            <person name="Archer D.B."/>
            <person name="Baker S.E."/>
            <person name="Benoit I."/>
            <person name="Brakhage A.A."/>
            <person name="Braus G.H."/>
            <person name="Fischer R."/>
            <person name="Frisvad J.C."/>
            <person name="Goldman G.H."/>
            <person name="Houbraken J."/>
            <person name="Oakley B."/>
            <person name="Pocsi I."/>
            <person name="Scazzocchio C."/>
            <person name="Seiboth B."/>
            <person name="vanKuyk P.A."/>
            <person name="Wortman J."/>
            <person name="Dyer P.S."/>
            <person name="Grigoriev I.V."/>
        </authorList>
    </citation>
    <scope>NUCLEOTIDE SEQUENCE [LARGE SCALE GENOMIC DNA]</scope>
    <source>
        <strain evidence="3">ITEM 5010</strain>
    </source>
</reference>
<dbReference type="SUPFAM" id="SSF81383">
    <property type="entry name" value="F-box domain"/>
    <property type="match status" value="1"/>
</dbReference>
<name>A0A1R3R7W1_ASPC5</name>
<accession>A0A1R3R7W1</accession>
<evidence type="ECO:0000313" key="3">
    <source>
        <dbReference type="Proteomes" id="UP000188318"/>
    </source>
</evidence>
<organism evidence="2 3">
    <name type="scientific">Aspergillus carbonarius (strain ITEM 5010)</name>
    <dbReference type="NCBI Taxonomy" id="602072"/>
    <lineage>
        <taxon>Eukaryota</taxon>
        <taxon>Fungi</taxon>
        <taxon>Dikarya</taxon>
        <taxon>Ascomycota</taxon>
        <taxon>Pezizomycotina</taxon>
        <taxon>Eurotiomycetes</taxon>
        <taxon>Eurotiomycetidae</taxon>
        <taxon>Eurotiales</taxon>
        <taxon>Aspergillaceae</taxon>
        <taxon>Aspergillus</taxon>
        <taxon>Aspergillus subgen. Circumdati</taxon>
    </lineage>
</organism>
<feature type="domain" description="F-box" evidence="1">
    <location>
        <begin position="6"/>
        <end position="39"/>
    </location>
</feature>
<dbReference type="Pfam" id="PF00646">
    <property type="entry name" value="F-box"/>
    <property type="match status" value="1"/>
</dbReference>
<dbReference type="OMA" id="TLCLHEE"/>
<evidence type="ECO:0000313" key="2">
    <source>
        <dbReference type="EMBL" id="OOF90577.1"/>
    </source>
</evidence>
<gene>
    <name evidence="2" type="ORF">ASPCADRAFT_211913</name>
</gene>
<evidence type="ECO:0000259" key="1">
    <source>
        <dbReference type="Pfam" id="PF00646"/>
    </source>
</evidence>